<accession>A0A8X6TYE7</accession>
<protein>
    <submittedName>
        <fullName evidence="1">Uncharacterized protein</fullName>
    </submittedName>
</protein>
<proteinExistence type="predicted"/>
<evidence type="ECO:0000313" key="1">
    <source>
        <dbReference type="EMBL" id="GFT59667.1"/>
    </source>
</evidence>
<organism evidence="1 2">
    <name type="scientific">Nephila pilipes</name>
    <name type="common">Giant wood spider</name>
    <name type="synonym">Nephila maculata</name>
    <dbReference type="NCBI Taxonomy" id="299642"/>
    <lineage>
        <taxon>Eukaryota</taxon>
        <taxon>Metazoa</taxon>
        <taxon>Ecdysozoa</taxon>
        <taxon>Arthropoda</taxon>
        <taxon>Chelicerata</taxon>
        <taxon>Arachnida</taxon>
        <taxon>Araneae</taxon>
        <taxon>Araneomorphae</taxon>
        <taxon>Entelegynae</taxon>
        <taxon>Araneoidea</taxon>
        <taxon>Nephilidae</taxon>
        <taxon>Nephila</taxon>
    </lineage>
</organism>
<evidence type="ECO:0000313" key="2">
    <source>
        <dbReference type="Proteomes" id="UP000887013"/>
    </source>
</evidence>
<name>A0A8X6TYE7_NEPPI</name>
<comment type="caution">
    <text evidence="1">The sequence shown here is derived from an EMBL/GenBank/DDBJ whole genome shotgun (WGS) entry which is preliminary data.</text>
</comment>
<sequence>MDRFVRVTEPLRGTSPALEVYHRLTRLAIVKLYNSLNGLSCPPSGFEPAGYHLNGVCLSLDEYKEGPDQCNCMSLFGLRKVFLLSRSESVVLRDGSVTQNMSGKSPMPVNADLPGVVLWEREPRAGRVGKHFRPIRTYHLPYYLPSSGSGLLQRSIRFQTWFWNRLQNDRFTFFGWECEAAPHPHCVSGGFEFWSMCKVSRVFSGFWAPGDHSMGPSPLGIVDVLLNPRRGGVTRVDRSHRSQSPILRQGCGPRGPPRGVRTGLRRVGKRFSIQVI</sequence>
<reference evidence="1" key="1">
    <citation type="submission" date="2020-08" db="EMBL/GenBank/DDBJ databases">
        <title>Multicomponent nature underlies the extraordinary mechanical properties of spider dragline silk.</title>
        <authorList>
            <person name="Kono N."/>
            <person name="Nakamura H."/>
            <person name="Mori M."/>
            <person name="Yoshida Y."/>
            <person name="Ohtoshi R."/>
            <person name="Malay A.D."/>
            <person name="Moran D.A.P."/>
            <person name="Tomita M."/>
            <person name="Numata K."/>
            <person name="Arakawa K."/>
        </authorList>
    </citation>
    <scope>NUCLEOTIDE SEQUENCE</scope>
</reference>
<dbReference type="EMBL" id="BMAW01018698">
    <property type="protein sequence ID" value="GFT59667.1"/>
    <property type="molecule type" value="Genomic_DNA"/>
</dbReference>
<dbReference type="AlphaFoldDB" id="A0A8X6TYE7"/>
<gene>
    <name evidence="1" type="ORF">NPIL_132151</name>
</gene>
<keyword evidence="2" id="KW-1185">Reference proteome</keyword>
<dbReference type="Proteomes" id="UP000887013">
    <property type="component" value="Unassembled WGS sequence"/>
</dbReference>